<organism evidence="1 2">
    <name type="scientific">Arthrobacter alpinus</name>
    <dbReference type="NCBI Taxonomy" id="656366"/>
    <lineage>
        <taxon>Bacteria</taxon>
        <taxon>Bacillati</taxon>
        <taxon>Actinomycetota</taxon>
        <taxon>Actinomycetes</taxon>
        <taxon>Micrococcales</taxon>
        <taxon>Micrococcaceae</taxon>
        <taxon>Arthrobacter</taxon>
    </lineage>
</organism>
<protein>
    <submittedName>
        <fullName evidence="1">Uncharacterized protein</fullName>
    </submittedName>
</protein>
<dbReference type="AlphaFoldDB" id="A0A1H5PFB5"/>
<reference evidence="1 2" key="1">
    <citation type="submission" date="2016-10" db="EMBL/GenBank/DDBJ databases">
        <authorList>
            <person name="de Groot N.N."/>
        </authorList>
    </citation>
    <scope>NUCLEOTIDE SEQUENCE [LARGE SCALE GENOMIC DNA]</scope>
    <source>
        <strain evidence="1 2">DSM 22274</strain>
    </source>
</reference>
<name>A0A1H5PFB5_9MICC</name>
<evidence type="ECO:0000313" key="1">
    <source>
        <dbReference type="EMBL" id="SEF11808.1"/>
    </source>
</evidence>
<proteinExistence type="predicted"/>
<dbReference type="Proteomes" id="UP000182725">
    <property type="component" value="Unassembled WGS sequence"/>
</dbReference>
<gene>
    <name evidence="1" type="ORF">SAMN04489740_4145</name>
</gene>
<dbReference type="EMBL" id="FNTV01000002">
    <property type="protein sequence ID" value="SEF11808.1"/>
    <property type="molecule type" value="Genomic_DNA"/>
</dbReference>
<dbReference type="RefSeq" id="WP_074713578.1">
    <property type="nucleotide sequence ID" value="NZ_FNTV01000002.1"/>
</dbReference>
<sequence>MAGILTEAQENLAAYAWTLAQHREALANQLADVEQYEREAIRAAEPYGVKQKTLAALTGRSPGRVSQIIKDQSSTQSTTLAETREKWRQALDEPQDHLAKHEKGFSTAVTISTWNTNFMIVHGEDSGVF</sequence>
<evidence type="ECO:0000313" key="2">
    <source>
        <dbReference type="Proteomes" id="UP000182725"/>
    </source>
</evidence>
<accession>A0A1H5PFB5</accession>